<reference evidence="5" key="1">
    <citation type="submission" date="2020-11" db="EMBL/GenBank/DDBJ databases">
        <authorList>
            <consortium name="DOE Joint Genome Institute"/>
            <person name="Ahrendt S."/>
            <person name="Riley R."/>
            <person name="Andreopoulos W."/>
            <person name="Labutti K."/>
            <person name="Pangilinan J."/>
            <person name="Ruiz-Duenas F.J."/>
            <person name="Barrasa J.M."/>
            <person name="Sanchez-Garcia M."/>
            <person name="Camarero S."/>
            <person name="Miyauchi S."/>
            <person name="Serrano A."/>
            <person name="Linde D."/>
            <person name="Babiker R."/>
            <person name="Drula E."/>
            <person name="Ayuso-Fernandez I."/>
            <person name="Pacheco R."/>
            <person name="Padilla G."/>
            <person name="Ferreira P."/>
            <person name="Barriuso J."/>
            <person name="Kellner H."/>
            <person name="Castanera R."/>
            <person name="Alfaro M."/>
            <person name="Ramirez L."/>
            <person name="Pisabarro A.G."/>
            <person name="Kuo A."/>
            <person name="Tritt A."/>
            <person name="Lipzen A."/>
            <person name="He G."/>
            <person name="Yan M."/>
            <person name="Ng V."/>
            <person name="Cullen D."/>
            <person name="Martin F."/>
            <person name="Rosso M.-N."/>
            <person name="Henrissat B."/>
            <person name="Hibbett D."/>
            <person name="Martinez A.T."/>
            <person name="Grigoriev I.V."/>
        </authorList>
    </citation>
    <scope>NUCLEOTIDE SEQUENCE</scope>
    <source>
        <strain evidence="5">MF-IS2</strain>
    </source>
</reference>
<feature type="compositionally biased region" description="Acidic residues" evidence="2">
    <location>
        <begin position="93"/>
        <end position="112"/>
    </location>
</feature>
<dbReference type="AlphaFoldDB" id="A0A9P5XRP4"/>
<dbReference type="CDD" id="cd22191">
    <property type="entry name" value="DPBB_RlpA_EXP_N-like"/>
    <property type="match status" value="1"/>
</dbReference>
<feature type="compositionally biased region" description="Low complexity" evidence="2">
    <location>
        <begin position="75"/>
        <end position="87"/>
    </location>
</feature>
<comment type="caution">
    <text evidence="5">The sequence shown here is derived from an EMBL/GenBank/DDBJ whole genome shotgun (WGS) entry which is preliminary data.</text>
</comment>
<evidence type="ECO:0000256" key="3">
    <source>
        <dbReference type="SAM" id="SignalP"/>
    </source>
</evidence>
<dbReference type="PANTHER" id="PTHR31836">
    <property type="match status" value="1"/>
</dbReference>
<proteinExistence type="predicted"/>
<dbReference type="OrthoDB" id="406505at2759"/>
<accession>A0A9P5XRP4</accession>
<dbReference type="InterPro" id="IPR009009">
    <property type="entry name" value="RlpA-like_DPBB"/>
</dbReference>
<keyword evidence="1 3" id="KW-0732">Signal</keyword>
<dbReference type="EMBL" id="MU151053">
    <property type="protein sequence ID" value="KAF9454541.1"/>
    <property type="molecule type" value="Genomic_DNA"/>
</dbReference>
<protein>
    <recommendedName>
        <fullName evidence="4">RlpA-like protein double-psi beta-barrel domain-containing protein</fullName>
    </recommendedName>
</protein>
<evidence type="ECO:0000313" key="5">
    <source>
        <dbReference type="EMBL" id="KAF9454541.1"/>
    </source>
</evidence>
<dbReference type="SUPFAM" id="SSF50685">
    <property type="entry name" value="Barwin-like endoglucanases"/>
    <property type="match status" value="1"/>
</dbReference>
<evidence type="ECO:0000259" key="4">
    <source>
        <dbReference type="Pfam" id="PF03330"/>
    </source>
</evidence>
<dbReference type="PANTHER" id="PTHR31836:SF24">
    <property type="entry name" value="RLPA-LIKE PROTEIN DOUBLE-PSI BETA-BARREL DOMAIN-CONTAINING PROTEIN"/>
    <property type="match status" value="1"/>
</dbReference>
<feature type="signal peptide" evidence="3">
    <location>
        <begin position="1"/>
        <end position="19"/>
    </location>
</feature>
<evidence type="ECO:0000256" key="2">
    <source>
        <dbReference type="SAM" id="MobiDB-lite"/>
    </source>
</evidence>
<dbReference type="Gene3D" id="2.40.40.10">
    <property type="entry name" value="RlpA-like domain"/>
    <property type="match status" value="1"/>
</dbReference>
<evidence type="ECO:0000313" key="6">
    <source>
        <dbReference type="Proteomes" id="UP000807342"/>
    </source>
</evidence>
<dbReference type="Proteomes" id="UP000807342">
    <property type="component" value="Unassembled WGS sequence"/>
</dbReference>
<evidence type="ECO:0000256" key="1">
    <source>
        <dbReference type="ARBA" id="ARBA00022729"/>
    </source>
</evidence>
<gene>
    <name evidence="5" type="ORF">P691DRAFT_692150</name>
</gene>
<feature type="chain" id="PRO_5040193186" description="RlpA-like protein double-psi beta-barrel domain-containing protein" evidence="3">
    <location>
        <begin position="20"/>
        <end position="259"/>
    </location>
</feature>
<sequence>MFNIVSLCVLALATSSVTSLAIPRGAAAPSTWSNSLEDYTTYHNRYLAIGCYTKHDTSFFDRCCRPLQRGTEPNSACASSSSSAALPEPSPVDTEEDDGDCEESDGTEDDDTTTVAAVPKPTPTSTPVPAPSNSPSATSNNVVSAKLGAASNSDVQTGGFATFFYQNGNAGACGTVHKDGDLVAAIDADRYGNTGAKSSLCGKRVEITNTNNHKSVTVTIADACPTCKNRNSIDLSTGAFLRIATEEEGMVPITWKFTS</sequence>
<organism evidence="5 6">
    <name type="scientific">Macrolepiota fuliginosa MF-IS2</name>
    <dbReference type="NCBI Taxonomy" id="1400762"/>
    <lineage>
        <taxon>Eukaryota</taxon>
        <taxon>Fungi</taxon>
        <taxon>Dikarya</taxon>
        <taxon>Basidiomycota</taxon>
        <taxon>Agaricomycotina</taxon>
        <taxon>Agaricomycetes</taxon>
        <taxon>Agaricomycetidae</taxon>
        <taxon>Agaricales</taxon>
        <taxon>Agaricineae</taxon>
        <taxon>Agaricaceae</taxon>
        <taxon>Macrolepiota</taxon>
    </lineage>
</organism>
<feature type="compositionally biased region" description="Pro residues" evidence="2">
    <location>
        <begin position="120"/>
        <end position="132"/>
    </location>
</feature>
<dbReference type="Pfam" id="PF03330">
    <property type="entry name" value="DPBB_1"/>
    <property type="match status" value="1"/>
</dbReference>
<dbReference type="InterPro" id="IPR036908">
    <property type="entry name" value="RlpA-like_sf"/>
</dbReference>
<name>A0A9P5XRP4_9AGAR</name>
<dbReference type="InterPro" id="IPR051477">
    <property type="entry name" value="Expansin_CellWall"/>
</dbReference>
<feature type="domain" description="RlpA-like protein double-psi beta-barrel" evidence="4">
    <location>
        <begin position="160"/>
        <end position="254"/>
    </location>
</feature>
<feature type="region of interest" description="Disordered" evidence="2">
    <location>
        <begin position="75"/>
        <end position="140"/>
    </location>
</feature>
<keyword evidence="6" id="KW-1185">Reference proteome</keyword>